<keyword evidence="2" id="KW-0547">Nucleotide-binding</keyword>
<accession>A0A5C6U509</accession>
<name>A0A5C6U509_9SPHN</name>
<comment type="caution">
    <text evidence="2">The sequence shown here is derived from an EMBL/GenBank/DDBJ whole genome shotgun (WGS) entry which is preliminary data.</text>
</comment>
<dbReference type="RefSeq" id="WP_147084348.1">
    <property type="nucleotide sequence ID" value="NZ_VOQR01000002.1"/>
</dbReference>
<dbReference type="OrthoDB" id="9791620at2"/>
<protein>
    <submittedName>
        <fullName evidence="2">ATP-binding protein</fullName>
    </submittedName>
</protein>
<keyword evidence="2" id="KW-0067">ATP-binding</keyword>
<dbReference type="GO" id="GO:0005524">
    <property type="term" value="F:ATP binding"/>
    <property type="evidence" value="ECO:0007669"/>
    <property type="project" value="UniProtKB-KW"/>
</dbReference>
<evidence type="ECO:0000313" key="2">
    <source>
        <dbReference type="EMBL" id="TXC67957.1"/>
    </source>
</evidence>
<evidence type="ECO:0000313" key="3">
    <source>
        <dbReference type="Proteomes" id="UP000321250"/>
    </source>
</evidence>
<evidence type="ECO:0000259" key="1">
    <source>
        <dbReference type="Pfam" id="PF13304"/>
    </source>
</evidence>
<organism evidence="2 3">
    <name type="scientific">Sphingomonas ginsenosidivorax</name>
    <dbReference type="NCBI Taxonomy" id="862135"/>
    <lineage>
        <taxon>Bacteria</taxon>
        <taxon>Pseudomonadati</taxon>
        <taxon>Pseudomonadota</taxon>
        <taxon>Alphaproteobacteria</taxon>
        <taxon>Sphingomonadales</taxon>
        <taxon>Sphingomonadaceae</taxon>
        <taxon>Sphingomonas</taxon>
    </lineage>
</organism>
<reference evidence="2 3" key="1">
    <citation type="journal article" date="2013" name="Antonie Van Leeuwenhoek">
        <title>Sphingomonas ginsenosidivorax sp. nov., with the ability to transform ginsenosides.</title>
        <authorList>
            <person name="Jin X.F."/>
            <person name="Kim J.K."/>
            <person name="Liu Q.M."/>
            <person name="Kang M.S."/>
            <person name="He D."/>
            <person name="Jin F.X."/>
            <person name="Kim S.C."/>
            <person name="Im W.T."/>
        </authorList>
    </citation>
    <scope>NUCLEOTIDE SEQUENCE [LARGE SCALE GENOMIC DNA]</scope>
    <source>
        <strain evidence="2 3">KHI67</strain>
    </source>
</reference>
<dbReference type="InterPro" id="IPR054787">
    <property type="entry name" value="TrlF_ATPase"/>
</dbReference>
<dbReference type="GO" id="GO:0016887">
    <property type="term" value="F:ATP hydrolysis activity"/>
    <property type="evidence" value="ECO:0007669"/>
    <property type="project" value="InterPro"/>
</dbReference>
<dbReference type="EMBL" id="VOQR01000002">
    <property type="protein sequence ID" value="TXC67957.1"/>
    <property type="molecule type" value="Genomic_DNA"/>
</dbReference>
<dbReference type="SUPFAM" id="SSF52540">
    <property type="entry name" value="P-loop containing nucleoside triphosphate hydrolases"/>
    <property type="match status" value="1"/>
</dbReference>
<feature type="domain" description="ATPase AAA-type core" evidence="1">
    <location>
        <begin position="854"/>
        <end position="925"/>
    </location>
</feature>
<dbReference type="Pfam" id="PF13304">
    <property type="entry name" value="AAA_21"/>
    <property type="match status" value="1"/>
</dbReference>
<dbReference type="NCBIfam" id="NF045780">
    <property type="entry name" value="TrlF_fam_ATP"/>
    <property type="match status" value="1"/>
</dbReference>
<dbReference type="Gene3D" id="3.40.50.300">
    <property type="entry name" value="P-loop containing nucleotide triphosphate hydrolases"/>
    <property type="match status" value="2"/>
</dbReference>
<dbReference type="AlphaFoldDB" id="A0A5C6U509"/>
<proteinExistence type="predicted"/>
<dbReference type="Proteomes" id="UP000321250">
    <property type="component" value="Unassembled WGS sequence"/>
</dbReference>
<sequence>MTSYNRAGVGSVWRRWDPHVHAPGTQLNDLFAGATAWEDYLSKLEGITPALEVIGLTDYYNTDTYARLRKAKDEEGRLPDCTTLFPNIEMRLGLGTAAGAWVNVHLLVSPEDPDHLTELNRILSNITFAALDDRFSCTPADLARLGFRADPSIRDEGAARRFGSTQFKVSFEQLKETFSSFRWARENIIVAVAAGADGTSGLRDGADATLRREVEKFARAVFSATPGDRDFWLGRKLSAEEFQRKYDRAKPCLHGSDAHELDRVGAPYGNRFSWIKGAPTFDALRQACITPERAFVGEVPPTGASRSQVITGVAIRDALWAATPDIPLNPGLVTIIGARGSGKTALAEMIVAGCDAVPLPLERNRQSFLWRAREFLEDVAVQIRWAAGSADERSIADATEDDTFQIRRAQYLSQQFVDRLCSSDGVSDELLREVERVVFDSHSVSTRNGATDFDALLNLRAARHREARSRDETALINLSDRIGEEIEKTKSIATLQKLITEREQSVARATQERAALVKKGDALTAARLTDVSAAAETVRSYVRHFSVQEQQLLTLQDEVADYRHNQSPETLRRLQAKFGSSGLKDADWDPFGTDFVGKVEELLADRLKKTRASGASWKGVPPDPAIPPAPLPPDCELARQPLATLEREIFRLGQIINVDRATQDKFTQLTNRMTSEGDLAKALKERLADANGAAQRREALITERTRAYRNVFAAVIAEERVLNDLYAPIKTRLEAAPGTLGKLSFTVRRVANVQQWARAGEAFVDLRKAGPFKGRGTLLELADDRLCRAWLSGTAEEVSDAMRAFRTAHDQVLLASSRVSETDPAAHRTWLRAFAKWLYSTDHISVQYSVRYEGTDIRNLSPGTRGIVLLLLYLALDQSDDRPLIIDQPEENLDPKSIFDELVPLFAQAKLQRQVIMVTHNANLVINTDADQIIIAEAGTHVPGAMPPISYRSGGLDEEDIRKRVCAILEGGEDAFKERARRLRVGL</sequence>
<keyword evidence="3" id="KW-1185">Reference proteome</keyword>
<dbReference type="InterPro" id="IPR027417">
    <property type="entry name" value="P-loop_NTPase"/>
</dbReference>
<dbReference type="InterPro" id="IPR003959">
    <property type="entry name" value="ATPase_AAA_core"/>
</dbReference>
<gene>
    <name evidence="2" type="ORF">FSB78_18380</name>
</gene>